<keyword evidence="3" id="KW-1185">Reference proteome</keyword>
<dbReference type="InterPro" id="IPR016047">
    <property type="entry name" value="M23ase_b-sheet_dom"/>
</dbReference>
<evidence type="ECO:0000259" key="1">
    <source>
        <dbReference type="Pfam" id="PF01551"/>
    </source>
</evidence>
<dbReference type="Proteomes" id="UP000469763">
    <property type="component" value="Unassembled WGS sequence"/>
</dbReference>
<dbReference type="Pfam" id="PF01551">
    <property type="entry name" value="Peptidase_M23"/>
    <property type="match status" value="1"/>
</dbReference>
<dbReference type="EMBL" id="WHZY01000001">
    <property type="protein sequence ID" value="NEG77502.1"/>
    <property type="molecule type" value="Genomic_DNA"/>
</dbReference>
<evidence type="ECO:0000313" key="2">
    <source>
        <dbReference type="EMBL" id="NEG77502.1"/>
    </source>
</evidence>
<dbReference type="InterPro" id="IPR011055">
    <property type="entry name" value="Dup_hybrid_motif"/>
</dbReference>
<gene>
    <name evidence="2" type="ORF">GFD22_00570</name>
</gene>
<dbReference type="Gene3D" id="2.70.70.10">
    <property type="entry name" value="Glucose Permease (Domain IIA)"/>
    <property type="match status" value="1"/>
</dbReference>
<reference evidence="2 3" key="1">
    <citation type="submission" date="2019-10" db="EMBL/GenBank/DDBJ databases">
        <title>Bifidobacterium from non-human primates.</title>
        <authorList>
            <person name="Modesto M."/>
        </authorList>
    </citation>
    <scope>NUCLEOTIDE SEQUENCE [LARGE SCALE GENOMIC DNA]</scope>
    <source>
        <strain evidence="2 3">TREC</strain>
    </source>
</reference>
<proteinExistence type="predicted"/>
<name>A0A7K3TEP2_9BIFI</name>
<dbReference type="CDD" id="cd12797">
    <property type="entry name" value="M23_peptidase"/>
    <property type="match status" value="1"/>
</dbReference>
<protein>
    <submittedName>
        <fullName evidence="2">Peptidoglycan DD-metalloendopeptidase family protein</fullName>
    </submittedName>
</protein>
<dbReference type="OrthoDB" id="5245088at2"/>
<feature type="domain" description="M23ase beta-sheet core" evidence="1">
    <location>
        <begin position="115"/>
        <end position="203"/>
    </location>
</feature>
<comment type="caution">
    <text evidence="2">The sequence shown here is derived from an EMBL/GenBank/DDBJ whole genome shotgun (WGS) entry which is preliminary data.</text>
</comment>
<accession>A0A7K3TEP2</accession>
<organism evidence="2 3">
    <name type="scientific">Bifidobacterium avesanii</name>
    <dbReference type="NCBI Taxonomy" id="1798157"/>
    <lineage>
        <taxon>Bacteria</taxon>
        <taxon>Bacillati</taxon>
        <taxon>Actinomycetota</taxon>
        <taxon>Actinomycetes</taxon>
        <taxon>Bifidobacteriales</taxon>
        <taxon>Bifidobacteriaceae</taxon>
        <taxon>Bifidobacterium</taxon>
    </lineage>
</organism>
<evidence type="ECO:0000313" key="3">
    <source>
        <dbReference type="Proteomes" id="UP000469763"/>
    </source>
</evidence>
<dbReference type="AlphaFoldDB" id="A0A7K3TEP2"/>
<sequence length="234" mass="24715">MSRDGSAERRRRRRFEERMRRERHERNGRAWTVAWRLALALLCALMAAVGAGGALTASAFDAAETTRAGETLGARPAQSAGCRASMVWPLKPQPGTAKPTVLEPFKAPPQPWFAGHRGVDLEAASGDAILAPAAGTVAFVGKVGGKDAVSVRHGRLTSTFEPATTTLSVGATVSGGEPFAAVSGSSDHCDGRCLHWGVRDGEESYRDPALLASNHRIALTSTKAVKSTTSARVR</sequence>
<dbReference type="SUPFAM" id="SSF51261">
    <property type="entry name" value="Duplicated hybrid motif"/>
    <property type="match status" value="1"/>
</dbReference>